<dbReference type="Proteomes" id="UP000530660">
    <property type="component" value="Unassembled WGS sequence"/>
</dbReference>
<evidence type="ECO:0000256" key="6">
    <source>
        <dbReference type="SAM" id="Phobius"/>
    </source>
</evidence>
<dbReference type="InterPro" id="IPR004853">
    <property type="entry name" value="Sugar_P_trans_dom"/>
</dbReference>
<evidence type="ECO:0000259" key="7">
    <source>
        <dbReference type="Pfam" id="PF03151"/>
    </source>
</evidence>
<feature type="transmembrane region" description="Helical" evidence="6">
    <location>
        <begin position="20"/>
        <end position="39"/>
    </location>
</feature>
<evidence type="ECO:0000256" key="4">
    <source>
        <dbReference type="ARBA" id="ARBA00023136"/>
    </source>
</evidence>
<evidence type="ECO:0000256" key="2">
    <source>
        <dbReference type="ARBA" id="ARBA00022692"/>
    </source>
</evidence>
<feature type="transmembrane region" description="Helical" evidence="6">
    <location>
        <begin position="167"/>
        <end position="189"/>
    </location>
</feature>
<evidence type="ECO:0000313" key="8">
    <source>
        <dbReference type="EMBL" id="KAF6005398.1"/>
    </source>
</evidence>
<dbReference type="InterPro" id="IPR050186">
    <property type="entry name" value="TPT_transporter"/>
</dbReference>
<gene>
    <name evidence="8" type="ORF">F1559_004892</name>
</gene>
<organism evidence="8 9">
    <name type="scientific">Cyanidiococcus yangmingshanensis</name>
    <dbReference type="NCBI Taxonomy" id="2690220"/>
    <lineage>
        <taxon>Eukaryota</taxon>
        <taxon>Rhodophyta</taxon>
        <taxon>Bangiophyceae</taxon>
        <taxon>Cyanidiales</taxon>
        <taxon>Cyanidiaceae</taxon>
        <taxon>Cyanidiococcus</taxon>
    </lineage>
</organism>
<dbReference type="PANTHER" id="PTHR11132">
    <property type="entry name" value="SOLUTE CARRIER FAMILY 35"/>
    <property type="match status" value="1"/>
</dbReference>
<reference evidence="8 9" key="1">
    <citation type="journal article" date="2020" name="J. Phycol.">
        <title>Comparative genome analysis reveals Cyanidiococcus gen. nov., a new extremophilic red algal genus sister to Cyanidioschyzon (Cyanidioschyzonaceae, Rhodophyta).</title>
        <authorList>
            <person name="Liu S.-L."/>
            <person name="Chiang Y.-R."/>
            <person name="Yoon H.S."/>
            <person name="Fu H.-Y."/>
        </authorList>
    </citation>
    <scope>NUCLEOTIDE SEQUENCE [LARGE SCALE GENOMIC DNA]</scope>
    <source>
        <strain evidence="8 9">THAL066</strain>
    </source>
</reference>
<feature type="transmembrane region" description="Helical" evidence="6">
    <location>
        <begin position="51"/>
        <end position="73"/>
    </location>
</feature>
<feature type="transmembrane region" description="Helical" evidence="6">
    <location>
        <begin position="209"/>
        <end position="226"/>
    </location>
</feature>
<dbReference type="OrthoDB" id="5547497at2759"/>
<evidence type="ECO:0000256" key="5">
    <source>
        <dbReference type="SAM" id="MobiDB-lite"/>
    </source>
</evidence>
<feature type="transmembrane region" description="Helical" evidence="6">
    <location>
        <begin position="144"/>
        <end position="160"/>
    </location>
</feature>
<dbReference type="AlphaFoldDB" id="A0A7J7IQW0"/>
<feature type="transmembrane region" description="Helical" evidence="6">
    <location>
        <begin position="238"/>
        <end position="261"/>
    </location>
</feature>
<keyword evidence="3 6" id="KW-1133">Transmembrane helix</keyword>
<proteinExistence type="predicted"/>
<dbReference type="EMBL" id="VWRR01000001">
    <property type="protein sequence ID" value="KAF6005398.1"/>
    <property type="molecule type" value="Genomic_DNA"/>
</dbReference>
<feature type="domain" description="Sugar phosphate transporter" evidence="7">
    <location>
        <begin position="21"/>
        <end position="310"/>
    </location>
</feature>
<evidence type="ECO:0000256" key="1">
    <source>
        <dbReference type="ARBA" id="ARBA00004141"/>
    </source>
</evidence>
<sequence>MEKQVNRYADEKLTLAAKSAKIAFAVASYWVISIAMVFLNKTVLSHPGTKIDAPLFVTWYQCVCTVLGCYFLGELGIGGVPRFEVRQAVLAKMLPLSAVFVAMTATNNICLKYVEVSFYQVARSLTIVFNVFLDYLILGQRTSLPAIVCLGFVIFGYALGNDQEVRWSLLGVLFGLASSFFVALNSIFVKKNLAHVDNNPWKLTLYNNLNASVLFIPLILFSGESSEILHNPTTRKALFWMLMSAGGGLGIAISFAAAAQIKWTSPLSHNVSCTAKAAAQTVLALLIYRNPVTPLGLLSIFIVLGSSLAYTLVRRSEMIATSERLPRTQPSGGSSEPVRPATRV</sequence>
<name>A0A7J7IQW0_9RHOD</name>
<keyword evidence="9" id="KW-1185">Reference proteome</keyword>
<evidence type="ECO:0000313" key="9">
    <source>
        <dbReference type="Proteomes" id="UP000530660"/>
    </source>
</evidence>
<feature type="transmembrane region" description="Helical" evidence="6">
    <location>
        <begin position="93"/>
        <end position="114"/>
    </location>
</feature>
<feature type="transmembrane region" description="Helical" evidence="6">
    <location>
        <begin position="295"/>
        <end position="313"/>
    </location>
</feature>
<dbReference type="GO" id="GO:0016020">
    <property type="term" value="C:membrane"/>
    <property type="evidence" value="ECO:0007669"/>
    <property type="project" value="UniProtKB-SubCell"/>
</dbReference>
<comment type="subcellular location">
    <subcellularLocation>
        <location evidence="1">Membrane</location>
        <topology evidence="1">Multi-pass membrane protein</topology>
    </subcellularLocation>
</comment>
<accession>A0A7J7IQW0</accession>
<protein>
    <recommendedName>
        <fullName evidence="7">Sugar phosphate transporter domain-containing protein</fullName>
    </recommendedName>
</protein>
<keyword evidence="4 6" id="KW-0472">Membrane</keyword>
<keyword evidence="2 6" id="KW-0812">Transmembrane</keyword>
<dbReference type="Pfam" id="PF03151">
    <property type="entry name" value="TPT"/>
    <property type="match status" value="1"/>
</dbReference>
<evidence type="ECO:0000256" key="3">
    <source>
        <dbReference type="ARBA" id="ARBA00022989"/>
    </source>
</evidence>
<feature type="region of interest" description="Disordered" evidence="5">
    <location>
        <begin position="323"/>
        <end position="344"/>
    </location>
</feature>
<comment type="caution">
    <text evidence="8">The sequence shown here is derived from an EMBL/GenBank/DDBJ whole genome shotgun (WGS) entry which is preliminary data.</text>
</comment>